<comment type="similarity">
    <text evidence="3 11">Belongs to the TrpC family.</text>
</comment>
<keyword evidence="6 11" id="KW-0028">Amino-acid biosynthesis</keyword>
<dbReference type="InterPro" id="IPR013798">
    <property type="entry name" value="Indole-3-glycerol_P_synth_dom"/>
</dbReference>
<dbReference type="SUPFAM" id="SSF51366">
    <property type="entry name" value="Ribulose-phoshate binding barrel"/>
    <property type="match status" value="1"/>
</dbReference>
<gene>
    <name evidence="11" type="primary">trpC</name>
    <name evidence="13" type="ORF">J422_04740</name>
</gene>
<evidence type="ECO:0000259" key="12">
    <source>
        <dbReference type="Pfam" id="PF00218"/>
    </source>
</evidence>
<organism evidence="13 14">
    <name type="scientific">Methanocaldococcus villosus KIN24-T80</name>
    <dbReference type="NCBI Taxonomy" id="1069083"/>
    <lineage>
        <taxon>Archaea</taxon>
        <taxon>Methanobacteriati</taxon>
        <taxon>Methanobacteriota</taxon>
        <taxon>Methanomada group</taxon>
        <taxon>Methanococci</taxon>
        <taxon>Methanococcales</taxon>
        <taxon>Methanocaldococcaceae</taxon>
        <taxon>Methanocaldococcus</taxon>
    </lineage>
</organism>
<dbReference type="InterPro" id="IPR045186">
    <property type="entry name" value="Indole-3-glycerol_P_synth"/>
</dbReference>
<comment type="pathway">
    <text evidence="2 11">Amino-acid biosynthesis; L-tryptophan biosynthesis; L-tryptophan from chorismate: step 4/5.</text>
</comment>
<keyword evidence="8 11" id="KW-0822">Tryptophan biosynthesis</keyword>
<comment type="catalytic activity">
    <reaction evidence="1 11">
        <text>1-(2-carboxyphenylamino)-1-deoxy-D-ribulose 5-phosphate + H(+) = (1S,2R)-1-C-(indol-3-yl)glycerol 3-phosphate + CO2 + H2O</text>
        <dbReference type="Rhea" id="RHEA:23476"/>
        <dbReference type="ChEBI" id="CHEBI:15377"/>
        <dbReference type="ChEBI" id="CHEBI:15378"/>
        <dbReference type="ChEBI" id="CHEBI:16526"/>
        <dbReference type="ChEBI" id="CHEBI:58613"/>
        <dbReference type="ChEBI" id="CHEBI:58866"/>
        <dbReference type="EC" id="4.1.1.48"/>
    </reaction>
</comment>
<feature type="domain" description="Indole-3-glycerol phosphate synthase" evidence="12">
    <location>
        <begin position="7"/>
        <end position="208"/>
    </location>
</feature>
<evidence type="ECO:0000256" key="9">
    <source>
        <dbReference type="ARBA" id="ARBA00023141"/>
    </source>
</evidence>
<evidence type="ECO:0000256" key="11">
    <source>
        <dbReference type="HAMAP-Rule" id="MF_00134"/>
    </source>
</evidence>
<keyword evidence="10 11" id="KW-0456">Lyase</keyword>
<keyword evidence="7 11" id="KW-0210">Decarboxylase</keyword>
<dbReference type="GO" id="GO:0004425">
    <property type="term" value="F:indole-3-glycerol-phosphate synthase activity"/>
    <property type="evidence" value="ECO:0007669"/>
    <property type="project" value="UniProtKB-UniRule"/>
</dbReference>
<dbReference type="HAMAP" id="MF_00134_A">
    <property type="entry name" value="IGPS_A"/>
    <property type="match status" value="1"/>
</dbReference>
<keyword evidence="9 11" id="KW-0057">Aromatic amino acid biosynthesis</keyword>
<dbReference type="GO" id="GO:0004640">
    <property type="term" value="F:phosphoribosylanthranilate isomerase activity"/>
    <property type="evidence" value="ECO:0007669"/>
    <property type="project" value="TreeGrafter"/>
</dbReference>
<accession>N6UUK2</accession>
<name>N6UUK2_9EURY</name>
<dbReference type="PANTHER" id="PTHR22854:SF2">
    <property type="entry name" value="INDOLE-3-GLYCEROL-PHOSPHATE SYNTHASE"/>
    <property type="match status" value="1"/>
</dbReference>
<evidence type="ECO:0000256" key="7">
    <source>
        <dbReference type="ARBA" id="ARBA00022793"/>
    </source>
</evidence>
<proteinExistence type="inferred from homology"/>
<dbReference type="GO" id="GO:0000162">
    <property type="term" value="P:L-tryptophan biosynthetic process"/>
    <property type="evidence" value="ECO:0007669"/>
    <property type="project" value="UniProtKB-UniRule"/>
</dbReference>
<evidence type="ECO:0000256" key="1">
    <source>
        <dbReference type="ARBA" id="ARBA00001633"/>
    </source>
</evidence>
<dbReference type="PATRIC" id="fig|1069083.5.peg.927"/>
<keyword evidence="14" id="KW-1185">Reference proteome</keyword>
<dbReference type="Proteomes" id="UP000053695">
    <property type="component" value="Unassembled WGS sequence"/>
</dbReference>
<evidence type="ECO:0000256" key="4">
    <source>
        <dbReference type="ARBA" id="ARBA00012362"/>
    </source>
</evidence>
<dbReference type="PANTHER" id="PTHR22854">
    <property type="entry name" value="TRYPTOPHAN BIOSYNTHESIS PROTEIN"/>
    <property type="match status" value="1"/>
</dbReference>
<evidence type="ECO:0000313" key="14">
    <source>
        <dbReference type="Proteomes" id="UP000053695"/>
    </source>
</evidence>
<dbReference type="EMBL" id="APMM01000030">
    <property type="protein sequence ID" value="ENN96019.1"/>
    <property type="molecule type" value="Genomic_DNA"/>
</dbReference>
<dbReference type="InterPro" id="IPR001468">
    <property type="entry name" value="Indole-3-GlycerolPSynthase_CS"/>
</dbReference>
<protein>
    <recommendedName>
        <fullName evidence="5 11">Indole-3-glycerol phosphate synthase</fullName>
        <shortName evidence="11">IGPS</shortName>
        <ecNumber evidence="4 11">4.1.1.48</ecNumber>
    </recommendedName>
</protein>
<dbReference type="UniPathway" id="UPA00035">
    <property type="reaction ID" value="UER00043"/>
</dbReference>
<dbReference type="AlphaFoldDB" id="N6UUK2"/>
<evidence type="ECO:0000256" key="5">
    <source>
        <dbReference type="ARBA" id="ARBA00018080"/>
    </source>
</evidence>
<evidence type="ECO:0000256" key="3">
    <source>
        <dbReference type="ARBA" id="ARBA00008737"/>
    </source>
</evidence>
<dbReference type="InterPro" id="IPR011060">
    <property type="entry name" value="RibuloseP-bd_barrel"/>
</dbReference>
<reference evidence="13 14" key="1">
    <citation type="journal article" date="2013" name="Genome Announc.">
        <title>Draft Genome Sequence of a Highly Flagellated, Fast-Swimming Archaeon, Methanocaldococcus villosus Strain KIN24-T80 (DSM 22612).</title>
        <authorList>
            <person name="Thennarasu S."/>
            <person name="Polireddy D."/>
            <person name="Antony A."/>
            <person name="Yada M.R."/>
            <person name="Algarawi S."/>
            <person name="Sivakumar N."/>
        </authorList>
    </citation>
    <scope>NUCLEOTIDE SEQUENCE [LARGE SCALE GENOMIC DNA]</scope>
    <source>
        <strain evidence="13 14">KIN24-T80</strain>
    </source>
</reference>
<sequence length="215" mass="24155">MNKNYLNPIIAEIKPSSPSKGKIKEINENNIKDIAKELIEGNATALSVLTEPKYFNGSYKNIILLRDINIPILMKDFVIDKYQIEIANEIGADAVLLIVSALGEELYKFLDYVDDYNLEALVEVSNEEEIDLAVDAGAKIIGINNRDLRTLNIDLKRTEMLSKFIPKGKIKVSESGVKSREDLLYVLKYTDAALVGTSIMESDNIKAKMLWLTKK</sequence>
<dbReference type="EC" id="4.1.1.48" evidence="4 11"/>
<dbReference type="InterPro" id="IPR013785">
    <property type="entry name" value="Aldolase_TIM"/>
</dbReference>
<evidence type="ECO:0000313" key="13">
    <source>
        <dbReference type="EMBL" id="ENN96019.1"/>
    </source>
</evidence>
<dbReference type="STRING" id="1069083.GCA_000371805_00967"/>
<evidence type="ECO:0000256" key="6">
    <source>
        <dbReference type="ARBA" id="ARBA00022605"/>
    </source>
</evidence>
<evidence type="ECO:0000256" key="8">
    <source>
        <dbReference type="ARBA" id="ARBA00022822"/>
    </source>
</evidence>
<evidence type="ECO:0000256" key="2">
    <source>
        <dbReference type="ARBA" id="ARBA00004696"/>
    </source>
</evidence>
<dbReference type="Gene3D" id="3.20.20.70">
    <property type="entry name" value="Aldolase class I"/>
    <property type="match status" value="1"/>
</dbReference>
<evidence type="ECO:0000256" key="10">
    <source>
        <dbReference type="ARBA" id="ARBA00023239"/>
    </source>
</evidence>
<dbReference type="PROSITE" id="PS00614">
    <property type="entry name" value="IGPS"/>
    <property type="match status" value="1"/>
</dbReference>
<dbReference type="Pfam" id="PF00218">
    <property type="entry name" value="IGPS"/>
    <property type="match status" value="1"/>
</dbReference>
<dbReference type="CDD" id="cd00331">
    <property type="entry name" value="IGPS"/>
    <property type="match status" value="1"/>
</dbReference>
<comment type="caution">
    <text evidence="13">The sequence shown here is derived from an EMBL/GenBank/DDBJ whole genome shotgun (WGS) entry which is preliminary data.</text>
</comment>